<name>C7NR13_HALUD</name>
<evidence type="ECO:0000256" key="1">
    <source>
        <dbReference type="SAM" id="Phobius"/>
    </source>
</evidence>
<feature type="domain" description="Archaeal Type IV pilin N-terminal" evidence="2">
    <location>
        <begin position="7"/>
        <end position="83"/>
    </location>
</feature>
<keyword evidence="1" id="KW-0812">Transmembrane</keyword>
<feature type="transmembrane region" description="Helical" evidence="1">
    <location>
        <begin position="12"/>
        <end position="34"/>
    </location>
</feature>
<dbReference type="eggNOG" id="arCOG02420">
    <property type="taxonomic scope" value="Archaea"/>
</dbReference>
<dbReference type="Pfam" id="PF07790">
    <property type="entry name" value="Pilin_N"/>
    <property type="match status" value="1"/>
</dbReference>
<dbReference type="AlphaFoldDB" id="C7NR13"/>
<dbReference type="GeneID" id="8385071"/>
<gene>
    <name evidence="3" type="ordered locus">Huta_2765</name>
</gene>
<keyword evidence="1" id="KW-1133">Transmembrane helix</keyword>
<dbReference type="EMBL" id="CP001687">
    <property type="protein sequence ID" value="ACV12926.1"/>
    <property type="molecule type" value="Genomic_DNA"/>
</dbReference>
<dbReference type="Proteomes" id="UP000002071">
    <property type="component" value="Chromosome"/>
</dbReference>
<proteinExistence type="predicted"/>
<dbReference type="RefSeq" id="WP_015790488.1">
    <property type="nucleotide sequence ID" value="NC_013158.1"/>
</dbReference>
<evidence type="ECO:0000259" key="2">
    <source>
        <dbReference type="Pfam" id="PF07790"/>
    </source>
</evidence>
<dbReference type="OrthoDB" id="8638at2157"/>
<evidence type="ECO:0000313" key="3">
    <source>
        <dbReference type="EMBL" id="ACV12926.1"/>
    </source>
</evidence>
<organism evidence="3 4">
    <name type="scientific">Halorhabdus utahensis (strain DSM 12940 / JCM 11049 / AX-2)</name>
    <dbReference type="NCBI Taxonomy" id="519442"/>
    <lineage>
        <taxon>Archaea</taxon>
        <taxon>Methanobacteriati</taxon>
        <taxon>Methanobacteriota</taxon>
        <taxon>Stenosarchaea group</taxon>
        <taxon>Halobacteria</taxon>
        <taxon>Halobacteriales</taxon>
        <taxon>Haloarculaceae</taxon>
        <taxon>Halorhabdus</taxon>
    </lineage>
</organism>
<sequence length="148" mass="15719">MSRFARAQSDVIGIVLLTAVVVILMALVGTTILATVDTQERPTADLKVSVNGTSGTITNVSIAHHGGTSLTADEVTVAFRANSTDRVPLTDFTEQQGDSDSIFNPGERWGYNLTTSELLRVVIAHGPTSTVLADHECDVPTTVGYTRC</sequence>
<keyword evidence="4" id="KW-1185">Reference proteome</keyword>
<reference evidence="3 4" key="1">
    <citation type="journal article" date="2009" name="Stand. Genomic Sci.">
        <title>Complete genome sequence of Halorhabdus utahensis type strain (AX-2).</title>
        <authorList>
            <person name="Anderson I."/>
            <person name="Tindall B.J."/>
            <person name="Pomrenke H."/>
            <person name="Goker M."/>
            <person name="Lapidus A."/>
            <person name="Nolan M."/>
            <person name="Copeland A."/>
            <person name="Glavina Del Rio T."/>
            <person name="Chen F."/>
            <person name="Tice H."/>
            <person name="Cheng J.F."/>
            <person name="Lucas S."/>
            <person name="Chertkov O."/>
            <person name="Bruce D."/>
            <person name="Brettin T."/>
            <person name="Detter J.C."/>
            <person name="Han C."/>
            <person name="Goodwin L."/>
            <person name="Land M."/>
            <person name="Hauser L."/>
            <person name="Chang Y.J."/>
            <person name="Jeffries C.D."/>
            <person name="Pitluck S."/>
            <person name="Pati A."/>
            <person name="Mavromatis K."/>
            <person name="Ivanova N."/>
            <person name="Ovchinnikova G."/>
            <person name="Chen A."/>
            <person name="Palaniappan K."/>
            <person name="Chain P."/>
            <person name="Rohde M."/>
            <person name="Bristow J."/>
            <person name="Eisen J.A."/>
            <person name="Markowitz V."/>
            <person name="Hugenholtz P."/>
            <person name="Kyrpides N.C."/>
            <person name="Klenk H.P."/>
        </authorList>
    </citation>
    <scope>NUCLEOTIDE SEQUENCE [LARGE SCALE GENOMIC DNA]</scope>
    <source>
        <strain evidence="4">DSM 12940 / JCM 11049 / AX-2</strain>
    </source>
</reference>
<dbReference type="InterPro" id="IPR012859">
    <property type="entry name" value="Pilin_N_archaeal"/>
</dbReference>
<dbReference type="KEGG" id="hut:Huta_2765"/>
<protein>
    <recommendedName>
        <fullName evidence="2">Archaeal Type IV pilin N-terminal domain-containing protein</fullName>
    </recommendedName>
</protein>
<accession>C7NR13</accession>
<evidence type="ECO:0000313" key="4">
    <source>
        <dbReference type="Proteomes" id="UP000002071"/>
    </source>
</evidence>
<dbReference type="HOGENOM" id="CLU_1754674_0_0_2"/>
<keyword evidence="1" id="KW-0472">Membrane</keyword>